<dbReference type="EMBL" id="JAZHXI010000023">
    <property type="protein sequence ID" value="KAL2060312.1"/>
    <property type="molecule type" value="Genomic_DNA"/>
</dbReference>
<comment type="caution">
    <text evidence="2">The sequence shown here is derived from an EMBL/GenBank/DDBJ whole genome shotgun (WGS) entry which is preliminary data.</text>
</comment>
<reference evidence="2 3" key="1">
    <citation type="journal article" date="2024" name="Commun. Biol.">
        <title>Comparative genomic analysis of thermophilic fungi reveals convergent evolutionary adaptations and gene losses.</title>
        <authorList>
            <person name="Steindorff A.S."/>
            <person name="Aguilar-Pontes M.V."/>
            <person name="Robinson A.J."/>
            <person name="Andreopoulos B."/>
            <person name="LaButti K."/>
            <person name="Kuo A."/>
            <person name="Mondo S."/>
            <person name="Riley R."/>
            <person name="Otillar R."/>
            <person name="Haridas S."/>
            <person name="Lipzen A."/>
            <person name="Grimwood J."/>
            <person name="Schmutz J."/>
            <person name="Clum A."/>
            <person name="Reid I.D."/>
            <person name="Moisan M.C."/>
            <person name="Butler G."/>
            <person name="Nguyen T.T.M."/>
            <person name="Dewar K."/>
            <person name="Conant G."/>
            <person name="Drula E."/>
            <person name="Henrissat B."/>
            <person name="Hansel C."/>
            <person name="Singer S."/>
            <person name="Hutchinson M.I."/>
            <person name="de Vries R.P."/>
            <person name="Natvig D.O."/>
            <person name="Powell A.J."/>
            <person name="Tsang A."/>
            <person name="Grigoriev I.V."/>
        </authorList>
    </citation>
    <scope>NUCLEOTIDE SEQUENCE [LARGE SCALE GENOMIC DNA]</scope>
    <source>
        <strain evidence="2 3">CBS 494.80</strain>
    </source>
</reference>
<dbReference type="Proteomes" id="UP001595075">
    <property type="component" value="Unassembled WGS sequence"/>
</dbReference>
<sequence length="147" mass="16360">MNPFPSLASEAEADHQSRAKKQASKQHNSMQEPYLTNKRVWQMTQAPVLQPDLDLTILHMFTYVKNRHTASCNAMRCSSGERSPVNHQPSSRWLIGIAGVGSPSRPIITACRTASYKYESHDIGSASSSLLMGGSEKWKWLLARGCQ</sequence>
<feature type="region of interest" description="Disordered" evidence="1">
    <location>
        <begin position="1"/>
        <end position="33"/>
    </location>
</feature>
<evidence type="ECO:0000256" key="1">
    <source>
        <dbReference type="SAM" id="MobiDB-lite"/>
    </source>
</evidence>
<name>A0ABR4BRK6_9HELO</name>
<proteinExistence type="predicted"/>
<gene>
    <name evidence="2" type="ORF">VTL71DRAFT_9707</name>
</gene>
<protein>
    <submittedName>
        <fullName evidence="2">Uncharacterized protein</fullName>
    </submittedName>
</protein>
<accession>A0ABR4BRK6</accession>
<keyword evidence="3" id="KW-1185">Reference proteome</keyword>
<organism evidence="2 3">
    <name type="scientific">Oculimacula yallundae</name>
    <dbReference type="NCBI Taxonomy" id="86028"/>
    <lineage>
        <taxon>Eukaryota</taxon>
        <taxon>Fungi</taxon>
        <taxon>Dikarya</taxon>
        <taxon>Ascomycota</taxon>
        <taxon>Pezizomycotina</taxon>
        <taxon>Leotiomycetes</taxon>
        <taxon>Helotiales</taxon>
        <taxon>Ploettnerulaceae</taxon>
        <taxon>Oculimacula</taxon>
    </lineage>
</organism>
<evidence type="ECO:0000313" key="2">
    <source>
        <dbReference type="EMBL" id="KAL2060312.1"/>
    </source>
</evidence>
<evidence type="ECO:0000313" key="3">
    <source>
        <dbReference type="Proteomes" id="UP001595075"/>
    </source>
</evidence>